<reference evidence="1 2" key="1">
    <citation type="journal article" date="2010" name="PLoS ONE">
        <title>Genome sequence of Cronobacter sakazakii BAA-894 and comparative genomic hybridization analysis with other Cronobacter species.</title>
        <authorList>
            <person name="Kucerova E."/>
            <person name="Clifton S.W."/>
            <person name="Xia X.Q."/>
            <person name="Long F."/>
            <person name="Porwollik S."/>
            <person name="Fulton L."/>
            <person name="Fronick C."/>
            <person name="Minx P."/>
            <person name="Kyung K."/>
            <person name="Warren W."/>
            <person name="Fulton R."/>
            <person name="Feng D."/>
            <person name="Wollam A."/>
            <person name="Shah N."/>
            <person name="Bhonagiri V."/>
            <person name="Nash W.E."/>
            <person name="Hallsworth-Pepin K."/>
            <person name="Wilson R.K."/>
            <person name="McClelland M."/>
            <person name="Forsythe S.J."/>
        </authorList>
    </citation>
    <scope>NUCLEOTIDE SEQUENCE [LARGE SCALE GENOMIC DNA]</scope>
    <source>
        <strain evidence="1 2">ATCC BAA-894</strain>
    </source>
</reference>
<gene>
    <name evidence="1" type="ordered locus">ESA_04039</name>
</gene>
<name>A7MMU6_CROS8</name>
<evidence type="ECO:0000313" key="1">
    <source>
        <dbReference type="EMBL" id="ABU79222.1"/>
    </source>
</evidence>
<dbReference type="AlphaFoldDB" id="A7MMU6"/>
<dbReference type="EMBL" id="CP000783">
    <property type="protein sequence ID" value="ABU79222.1"/>
    <property type="molecule type" value="Genomic_DNA"/>
</dbReference>
<dbReference type="Proteomes" id="UP000000260">
    <property type="component" value="Chromosome"/>
</dbReference>
<dbReference type="HOGENOM" id="CLU_3268820_0_0_6"/>
<protein>
    <submittedName>
        <fullName evidence="1">Uncharacterized protein</fullName>
    </submittedName>
</protein>
<dbReference type="KEGG" id="esa:ESA_04039"/>
<proteinExistence type="predicted"/>
<accession>A7MMU6</accession>
<sequence>MPDNEVMDKGCHSLAQNMKPKGPIAGKVLSIRAIARNAACG</sequence>
<evidence type="ECO:0000313" key="2">
    <source>
        <dbReference type="Proteomes" id="UP000000260"/>
    </source>
</evidence>
<keyword evidence="2" id="KW-1185">Reference proteome</keyword>
<organism evidence="1 2">
    <name type="scientific">Cronobacter sakazakii (strain ATCC BAA-894)</name>
    <name type="common">Enterobacter sakazakii</name>
    <dbReference type="NCBI Taxonomy" id="290339"/>
    <lineage>
        <taxon>Bacteria</taxon>
        <taxon>Pseudomonadati</taxon>
        <taxon>Pseudomonadota</taxon>
        <taxon>Gammaproteobacteria</taxon>
        <taxon>Enterobacterales</taxon>
        <taxon>Enterobacteriaceae</taxon>
        <taxon>Cronobacter</taxon>
    </lineage>
</organism>